<accession>A0A0F5H1M1</accession>
<dbReference type="EMBL" id="JZXN01000011">
    <property type="protein sequence ID" value="KKB27025.1"/>
    <property type="molecule type" value="Genomic_DNA"/>
</dbReference>
<gene>
    <name evidence="1" type="ORF">MMELEA_03410</name>
</gene>
<comment type="caution">
    <text evidence="1">The sequence shown here is derived from an EMBL/GenBank/DDBJ whole genome shotgun (WGS) entry which is preliminary data.</text>
</comment>
<dbReference type="Proteomes" id="UP000033750">
    <property type="component" value="Unassembled WGS sequence"/>
</dbReference>
<name>A0A0F5H1M1_9BACT</name>
<reference evidence="1 2" key="1">
    <citation type="submission" date="2015-03" db="EMBL/GenBank/DDBJ databases">
        <title>Genome sequence of Mycoplasma meleagridis strain ATCC 25294.</title>
        <authorList>
            <person name="Yacoub E."/>
            <person name="Blanchard A."/>
            <person name="Sirand-Pugnet P."/>
            <person name="Mardassi B.B.A."/>
        </authorList>
    </citation>
    <scope>NUCLEOTIDE SEQUENCE [LARGE SCALE GENOMIC DNA]</scope>
    <source>
        <strain evidence="1 2">ATCC 25294</strain>
    </source>
</reference>
<dbReference type="OrthoDB" id="1656210at2"/>
<dbReference type="STRING" id="29561.MM26B8_03020"/>
<protein>
    <submittedName>
        <fullName evidence="1">Uncharacterized protein</fullName>
    </submittedName>
</protein>
<dbReference type="RefSeq" id="WP_046096778.1">
    <property type="nucleotide sequence ID" value="NZ_JZXN01000011.1"/>
</dbReference>
<dbReference type="AlphaFoldDB" id="A0A0F5H1M1"/>
<evidence type="ECO:0000313" key="2">
    <source>
        <dbReference type="Proteomes" id="UP000033750"/>
    </source>
</evidence>
<proteinExistence type="predicted"/>
<sequence>MKIQYRVENEFMEFDLELEEIKNWLNIDILDDQMEEEIKEKVQEKINKEYNRPEYNIYHRETRHIDPTPKKRKMDGTAGYICASEKDDSFNILDYLGFTIRQKIILTVFNTREFVASSENI</sequence>
<dbReference type="PATRIC" id="fig|1264554.4.peg.295"/>
<keyword evidence="2" id="KW-1185">Reference proteome</keyword>
<evidence type="ECO:0000313" key="1">
    <source>
        <dbReference type="EMBL" id="KKB27025.1"/>
    </source>
</evidence>
<organism evidence="1 2">
    <name type="scientific">Mycoplasmopsis meleagridis ATCC 25294</name>
    <dbReference type="NCBI Taxonomy" id="1264554"/>
    <lineage>
        <taxon>Bacteria</taxon>
        <taxon>Bacillati</taxon>
        <taxon>Mycoplasmatota</taxon>
        <taxon>Mycoplasmoidales</taxon>
        <taxon>Metamycoplasmataceae</taxon>
        <taxon>Mycoplasmopsis</taxon>
    </lineage>
</organism>